<dbReference type="AlphaFoldDB" id="C7NMI7"/>
<dbReference type="STRING" id="519442.Huta_2462"/>
<dbReference type="KEGG" id="hut:Huta_2462"/>
<dbReference type="GeneID" id="8384764"/>
<dbReference type="EMBL" id="CP001687">
    <property type="protein sequence ID" value="ACV12626.1"/>
    <property type="molecule type" value="Genomic_DNA"/>
</dbReference>
<proteinExistence type="predicted"/>
<gene>
    <name evidence="1" type="ordered locus">Huta_2462</name>
</gene>
<name>C7NMI7_HALUD</name>
<organism evidence="1 2">
    <name type="scientific">Halorhabdus utahensis (strain DSM 12940 / JCM 11049 / AX-2)</name>
    <dbReference type="NCBI Taxonomy" id="519442"/>
    <lineage>
        <taxon>Archaea</taxon>
        <taxon>Methanobacteriati</taxon>
        <taxon>Methanobacteriota</taxon>
        <taxon>Stenosarchaea group</taxon>
        <taxon>Halobacteria</taxon>
        <taxon>Halobacteriales</taxon>
        <taxon>Haloarculaceae</taxon>
        <taxon>Halorhabdus</taxon>
    </lineage>
</organism>
<dbReference type="InterPro" id="IPR019198">
    <property type="entry name" value="Beta_propeller_containing"/>
</dbReference>
<dbReference type="Pfam" id="PF09826">
    <property type="entry name" value="Beta_propel"/>
    <property type="match status" value="1"/>
</dbReference>
<dbReference type="RefSeq" id="WP_015790192.1">
    <property type="nucleotide sequence ID" value="NC_013158.1"/>
</dbReference>
<dbReference type="Proteomes" id="UP000002071">
    <property type="component" value="Chromosome"/>
</dbReference>
<evidence type="ECO:0000313" key="2">
    <source>
        <dbReference type="Proteomes" id="UP000002071"/>
    </source>
</evidence>
<evidence type="ECO:0000313" key="1">
    <source>
        <dbReference type="EMBL" id="ACV12626.1"/>
    </source>
</evidence>
<keyword evidence="2" id="KW-1185">Reference proteome</keyword>
<dbReference type="HOGENOM" id="CLU_015706_1_0_2"/>
<accession>C7NMI7</accession>
<evidence type="ECO:0008006" key="3">
    <source>
        <dbReference type="Google" id="ProtNLM"/>
    </source>
</evidence>
<sequence length="652" mass="70681">MNLRSTPVIVAVILAVMVVGVSGFVLVADDPSPPIRPAIGDTDELATFPNEGAFQQYVRAGQSEDGTNSVAGVRTAVRLRGPPVSLASSGGTGAVALDSAASGSTSDVERHSSTNVQEAGIDEPDWLKTTGERLYYSAQGEVMIDPVMEDDEVVDRRRYRTGRTHVFDTSDPGTPDRTAVINASGRLLRTDDRLVAFEHNRLVGYDVSEPADPREVWSHSLNGSVVSARLLNGTVYLLTETPVSPGDCTIEPLGGEAGITCTDVYRPGGQIDVDVTYTALSIDPGDGTVSETESVVGSAGTSAVYMSSDAMYLTYTQRTSRAEIAMAALEAAETPGWFDDRLAELRSYDLSTEARMTELRKLSQRWLSNMSDDQMERTRAGLENATDEFVMEHRRKLIQSGIVRIGTDGGLAVDAVGSVPGVPLDQFSMDQHNGTLRIATTMPRQSGTESVNDLYTLDSDSLERVGSVQGMGIDERVYSVRYVDETGYVVTYRQVDPFHVVDLSDPAEPEEVGTLELPGYSSYLHPVDDDHVLGVGREDRRVKAVLFDVSDPSDPTIDDTYYPEASWSAISESHHAFLLDSRHEVFFLPTSEGGTVVSYTDGSLTERTTVSVEGGAQRAAYIDDFLYFVGDEQLVVVDETDWSRTATVPVAD</sequence>
<dbReference type="InterPro" id="IPR014441">
    <property type="entry name" value="UCP006425_b-propeller"/>
</dbReference>
<dbReference type="PIRSF" id="PIRSF006425">
    <property type="entry name" value="UCP006425_WD40"/>
    <property type="match status" value="1"/>
</dbReference>
<reference evidence="1 2" key="1">
    <citation type="journal article" date="2009" name="Stand. Genomic Sci.">
        <title>Complete genome sequence of Halorhabdus utahensis type strain (AX-2).</title>
        <authorList>
            <person name="Anderson I."/>
            <person name="Tindall B.J."/>
            <person name="Pomrenke H."/>
            <person name="Goker M."/>
            <person name="Lapidus A."/>
            <person name="Nolan M."/>
            <person name="Copeland A."/>
            <person name="Glavina Del Rio T."/>
            <person name="Chen F."/>
            <person name="Tice H."/>
            <person name="Cheng J.F."/>
            <person name="Lucas S."/>
            <person name="Chertkov O."/>
            <person name="Bruce D."/>
            <person name="Brettin T."/>
            <person name="Detter J.C."/>
            <person name="Han C."/>
            <person name="Goodwin L."/>
            <person name="Land M."/>
            <person name="Hauser L."/>
            <person name="Chang Y.J."/>
            <person name="Jeffries C.D."/>
            <person name="Pitluck S."/>
            <person name="Pati A."/>
            <person name="Mavromatis K."/>
            <person name="Ivanova N."/>
            <person name="Ovchinnikova G."/>
            <person name="Chen A."/>
            <person name="Palaniappan K."/>
            <person name="Chain P."/>
            <person name="Rohde M."/>
            <person name="Bristow J."/>
            <person name="Eisen J.A."/>
            <person name="Markowitz V."/>
            <person name="Hugenholtz P."/>
            <person name="Kyrpides N.C."/>
            <person name="Klenk H.P."/>
        </authorList>
    </citation>
    <scope>NUCLEOTIDE SEQUENCE [LARGE SCALE GENOMIC DNA]</scope>
    <source>
        <strain evidence="2">DSM 12940 / JCM 11049 / AX-2</strain>
    </source>
</reference>
<dbReference type="eggNOG" id="arCOG02284">
    <property type="taxonomic scope" value="Archaea"/>
</dbReference>
<dbReference type="OrthoDB" id="28968at2157"/>
<protein>
    <recommendedName>
        <fullName evidence="3">Beta propeller domain protein</fullName>
    </recommendedName>
</protein>